<evidence type="ECO:0000259" key="7">
    <source>
        <dbReference type="PROSITE" id="PS50850"/>
    </source>
</evidence>
<sequence length="564" mass="61573">MNLDSRHNVAERVHDPSYGSIPDGEENALLAVDESSDIDIDKNRDIPLSSIPNLWLIEAALFTNVFLAGFDGTVTATTYQTIGNEFNHTNISNWITTAYLITSTAFQPLYGSFSDVLGRRSCLFFASSIFGVGCLACGLSTNIYMLSFMRALTGIGGGGLITLSTIVNSDVIPCSRRPLFQAFQNLLLGLGAIFGASFGGSIASTVGWRWCFFTQVPVSVINLFLMGIYVPNQEGFENETLSKVIHPKRFLSDIDIAGSILIIVGLSLQLLYLSIGCNGNVNENMWRQPSSLLLLVSSVVVLILFLVNEKRTTATAIIPLDLVTTSYGFVVLVISILVGFASYAYLFTLPLFFQIVLGDSAAKAGLRLTIPSLFTPIGSFITGVCMSKFNCLSRLLYAGIFLMFLGNFLFLLINNETPNWLIGIFLIPANLGQGITFPTTLFTFIFAFSKKRQATATSTLYLFRSTGSVWGVAISSGVVQVYATCYLQTALRGLLNEDQITQLITHINANTSYIRSLRGEVKSTVVKGFELGTQRAHLLSTLLSLLALTLCFIKDRLEKPLSRG</sequence>
<feature type="transmembrane region" description="Helical" evidence="6">
    <location>
        <begin position="366"/>
        <end position="386"/>
    </location>
</feature>
<keyword evidence="5 6" id="KW-0472">Membrane</keyword>
<evidence type="ECO:0000313" key="9">
    <source>
        <dbReference type="Proteomes" id="UP000509704"/>
    </source>
</evidence>
<feature type="transmembrane region" description="Helical" evidence="6">
    <location>
        <begin position="292"/>
        <end position="308"/>
    </location>
</feature>
<feature type="transmembrane region" description="Helical" evidence="6">
    <location>
        <begin position="536"/>
        <end position="553"/>
    </location>
</feature>
<evidence type="ECO:0000256" key="3">
    <source>
        <dbReference type="ARBA" id="ARBA00022692"/>
    </source>
</evidence>
<feature type="transmembrane region" description="Helical" evidence="6">
    <location>
        <begin position="151"/>
        <end position="174"/>
    </location>
</feature>
<dbReference type="AlphaFoldDB" id="A0A7H9AXI0"/>
<dbReference type="Pfam" id="PF07690">
    <property type="entry name" value="MFS_1"/>
    <property type="match status" value="1"/>
</dbReference>
<keyword evidence="3 6" id="KW-0812">Transmembrane</keyword>
<dbReference type="PANTHER" id="PTHR23501:SF81">
    <property type="entry name" value="VACUOLAR BASIC AMINO ACID TRANSPORTER 2"/>
    <property type="match status" value="1"/>
</dbReference>
<evidence type="ECO:0000256" key="6">
    <source>
        <dbReference type="SAM" id="Phobius"/>
    </source>
</evidence>
<dbReference type="KEGG" id="zmk:HG535_0A08930"/>
<dbReference type="EMBL" id="CP058604">
    <property type="protein sequence ID" value="QLG70946.1"/>
    <property type="molecule type" value="Genomic_DNA"/>
</dbReference>
<comment type="subcellular location">
    <subcellularLocation>
        <location evidence="1">Membrane</location>
        <topology evidence="1">Multi-pass membrane protein</topology>
    </subcellularLocation>
</comment>
<dbReference type="InterPro" id="IPR036259">
    <property type="entry name" value="MFS_trans_sf"/>
</dbReference>
<dbReference type="Gene3D" id="1.20.1720.10">
    <property type="entry name" value="Multidrug resistance protein D"/>
    <property type="match status" value="1"/>
</dbReference>
<feature type="domain" description="Major facilitator superfamily (MFS) profile" evidence="7">
    <location>
        <begin position="57"/>
        <end position="559"/>
    </location>
</feature>
<dbReference type="SUPFAM" id="SSF103473">
    <property type="entry name" value="MFS general substrate transporter"/>
    <property type="match status" value="1"/>
</dbReference>
<feature type="transmembrane region" description="Helical" evidence="6">
    <location>
        <begin position="250"/>
        <end position="272"/>
    </location>
</feature>
<evidence type="ECO:0000256" key="4">
    <source>
        <dbReference type="ARBA" id="ARBA00022989"/>
    </source>
</evidence>
<proteinExistence type="inferred from homology"/>
<feature type="transmembrane region" description="Helical" evidence="6">
    <location>
        <begin position="460"/>
        <end position="483"/>
    </location>
</feature>
<dbReference type="GO" id="GO:0015174">
    <property type="term" value="F:basic amino acid transmembrane transporter activity"/>
    <property type="evidence" value="ECO:0007669"/>
    <property type="project" value="TreeGrafter"/>
</dbReference>
<feature type="transmembrane region" description="Helical" evidence="6">
    <location>
        <begin position="395"/>
        <end position="414"/>
    </location>
</feature>
<dbReference type="GeneID" id="59234583"/>
<name>A0A7H9AXI0_ZYGMR</name>
<dbReference type="PANTHER" id="PTHR23501">
    <property type="entry name" value="MAJOR FACILITATOR SUPERFAMILY"/>
    <property type="match status" value="1"/>
</dbReference>
<reference evidence="8 9" key="1">
    <citation type="submission" date="2020-07" db="EMBL/GenBank/DDBJ databases">
        <title>The yeast mating-type switching endonuclease HO is a domesticated member of an unorthodox homing genetic element family.</title>
        <authorList>
            <person name="Coughlan A.Y."/>
            <person name="Lombardi L."/>
            <person name="Braun-Galleani S."/>
            <person name="Martos A.R."/>
            <person name="Galeote V."/>
            <person name="Bigey F."/>
            <person name="Dequin S."/>
            <person name="Byrne K.P."/>
            <person name="Wolfe K.H."/>
        </authorList>
    </citation>
    <scope>NUCLEOTIDE SEQUENCE [LARGE SCALE GENOMIC DNA]</scope>
    <source>
        <strain evidence="8 9">NRRL Y-6702</strain>
    </source>
</reference>
<keyword evidence="4 6" id="KW-1133">Transmembrane helix</keyword>
<accession>A0A7H9AXI0</accession>
<dbReference type="GO" id="GO:0000329">
    <property type="term" value="C:fungal-type vacuole membrane"/>
    <property type="evidence" value="ECO:0007669"/>
    <property type="project" value="TreeGrafter"/>
</dbReference>
<keyword evidence="9" id="KW-1185">Reference proteome</keyword>
<feature type="transmembrane region" description="Helical" evidence="6">
    <location>
        <begin position="420"/>
        <end position="448"/>
    </location>
</feature>
<dbReference type="OrthoDB" id="6770063at2759"/>
<dbReference type="RefSeq" id="XP_037142674.1">
    <property type="nucleotide sequence ID" value="XM_037286779.1"/>
</dbReference>
<feature type="transmembrane region" description="Helical" evidence="6">
    <location>
        <begin position="212"/>
        <end position="230"/>
    </location>
</feature>
<feature type="transmembrane region" description="Helical" evidence="6">
    <location>
        <begin position="186"/>
        <end position="206"/>
    </location>
</feature>
<dbReference type="Gene3D" id="1.20.1250.20">
    <property type="entry name" value="MFS general substrate transporter like domains"/>
    <property type="match status" value="1"/>
</dbReference>
<dbReference type="PROSITE" id="PS50850">
    <property type="entry name" value="MFS"/>
    <property type="match status" value="1"/>
</dbReference>
<evidence type="ECO:0000256" key="2">
    <source>
        <dbReference type="ARBA" id="ARBA00008335"/>
    </source>
</evidence>
<dbReference type="CDD" id="cd17502">
    <property type="entry name" value="MFS_Azr1_MDR_like"/>
    <property type="match status" value="1"/>
</dbReference>
<organism evidence="8 9">
    <name type="scientific">Zygotorulaspora mrakii</name>
    <name type="common">Zygosaccharomyces mrakii</name>
    <dbReference type="NCBI Taxonomy" id="42260"/>
    <lineage>
        <taxon>Eukaryota</taxon>
        <taxon>Fungi</taxon>
        <taxon>Dikarya</taxon>
        <taxon>Ascomycota</taxon>
        <taxon>Saccharomycotina</taxon>
        <taxon>Saccharomycetes</taxon>
        <taxon>Saccharomycetales</taxon>
        <taxon>Saccharomycetaceae</taxon>
        <taxon>Zygotorulaspora</taxon>
    </lineage>
</organism>
<dbReference type="InterPro" id="IPR011701">
    <property type="entry name" value="MFS"/>
</dbReference>
<comment type="similarity">
    <text evidence="2">Belongs to the major facilitator superfamily.</text>
</comment>
<evidence type="ECO:0000256" key="5">
    <source>
        <dbReference type="ARBA" id="ARBA00023136"/>
    </source>
</evidence>
<dbReference type="Proteomes" id="UP000509704">
    <property type="component" value="Chromosome 1"/>
</dbReference>
<evidence type="ECO:0000256" key="1">
    <source>
        <dbReference type="ARBA" id="ARBA00004141"/>
    </source>
</evidence>
<feature type="transmembrane region" description="Helical" evidence="6">
    <location>
        <begin position="320"/>
        <end position="346"/>
    </location>
</feature>
<evidence type="ECO:0000313" key="8">
    <source>
        <dbReference type="EMBL" id="QLG70946.1"/>
    </source>
</evidence>
<feature type="transmembrane region" description="Helical" evidence="6">
    <location>
        <begin position="122"/>
        <end position="145"/>
    </location>
</feature>
<gene>
    <name evidence="8" type="ORF">HG535_0A08930</name>
</gene>
<protein>
    <recommendedName>
        <fullName evidence="7">Major facilitator superfamily (MFS) profile domain-containing protein</fullName>
    </recommendedName>
</protein>
<dbReference type="InterPro" id="IPR020846">
    <property type="entry name" value="MFS_dom"/>
</dbReference>